<evidence type="ECO:0000313" key="3">
    <source>
        <dbReference type="Proteomes" id="UP000575469"/>
    </source>
</evidence>
<dbReference type="InterPro" id="IPR019659">
    <property type="entry name" value="DUF2514"/>
</dbReference>
<dbReference type="AlphaFoldDB" id="A0A848NW97"/>
<accession>A0A848NW97</accession>
<dbReference type="Proteomes" id="UP000575469">
    <property type="component" value="Unassembled WGS sequence"/>
</dbReference>
<sequence length="168" mass="17730">MSLLDPRVWLALALALMMSYGAGRLQQHHIDAKAFQAERIAAALAATQTQLTAVNEARAEEQRRTAAQARIADEARKDSDTARADADAARAVAERLRQRLSELVAAGHATGNPAAGRPSQATGDPLDVLADVLSRADKRAGELAEYADTARVAGQACERAYDALSPGG</sequence>
<gene>
    <name evidence="2" type="ORF">HGR00_02455</name>
</gene>
<feature type="coiled-coil region" evidence="1">
    <location>
        <begin position="79"/>
        <end position="106"/>
    </location>
</feature>
<comment type="caution">
    <text evidence="2">The sequence shown here is derived from an EMBL/GenBank/DDBJ whole genome shotgun (WGS) entry which is preliminary data.</text>
</comment>
<proteinExistence type="predicted"/>
<evidence type="ECO:0000313" key="2">
    <source>
        <dbReference type="EMBL" id="NMV36766.1"/>
    </source>
</evidence>
<organism evidence="2 3">
    <name type="scientific">Ralstonia insidiosa</name>
    <dbReference type="NCBI Taxonomy" id="190721"/>
    <lineage>
        <taxon>Bacteria</taxon>
        <taxon>Pseudomonadati</taxon>
        <taxon>Pseudomonadota</taxon>
        <taxon>Betaproteobacteria</taxon>
        <taxon>Burkholderiales</taxon>
        <taxon>Burkholderiaceae</taxon>
        <taxon>Ralstonia</taxon>
    </lineage>
</organism>
<evidence type="ECO:0000256" key="1">
    <source>
        <dbReference type="SAM" id="Coils"/>
    </source>
</evidence>
<dbReference type="Pfam" id="PF10721">
    <property type="entry name" value="DUF2514"/>
    <property type="match status" value="1"/>
</dbReference>
<protein>
    <submittedName>
        <fullName evidence="2">DUF2514 family protein</fullName>
    </submittedName>
</protein>
<name>A0A848NW97_9RALS</name>
<dbReference type="EMBL" id="JABBZM010000002">
    <property type="protein sequence ID" value="NMV36766.1"/>
    <property type="molecule type" value="Genomic_DNA"/>
</dbReference>
<keyword evidence="1" id="KW-0175">Coiled coil</keyword>
<dbReference type="RefSeq" id="WP_169339123.1">
    <property type="nucleotide sequence ID" value="NZ_JABBZM010000002.1"/>
</dbReference>
<reference evidence="2 3" key="1">
    <citation type="submission" date="2020-04" db="EMBL/GenBank/DDBJ databases">
        <title>Ralstonia insidiosa genome sequencing and assembly.</title>
        <authorList>
            <person name="Martins R.C.R."/>
            <person name="Perdigao-Neto L.V."/>
            <person name="Levin A.S.S."/>
            <person name="Costa S.F."/>
        </authorList>
    </citation>
    <scope>NUCLEOTIDE SEQUENCE [LARGE SCALE GENOMIC DNA]</scope>
    <source>
        <strain evidence="2 3">5047</strain>
    </source>
</reference>